<dbReference type="AlphaFoldDB" id="A0AAE1ZHN1"/>
<accession>A0AAE1ZHN1</accession>
<feature type="coiled-coil region" evidence="1">
    <location>
        <begin position="138"/>
        <end position="199"/>
    </location>
</feature>
<dbReference type="Proteomes" id="UP001292079">
    <property type="component" value="Unassembled WGS sequence"/>
</dbReference>
<organism evidence="2 3">
    <name type="scientific">Schistosoma mekongi</name>
    <name type="common">Parasitic worm</name>
    <dbReference type="NCBI Taxonomy" id="38744"/>
    <lineage>
        <taxon>Eukaryota</taxon>
        <taxon>Metazoa</taxon>
        <taxon>Spiralia</taxon>
        <taxon>Lophotrochozoa</taxon>
        <taxon>Platyhelminthes</taxon>
        <taxon>Trematoda</taxon>
        <taxon>Digenea</taxon>
        <taxon>Strigeidida</taxon>
        <taxon>Schistosomatoidea</taxon>
        <taxon>Schistosomatidae</taxon>
        <taxon>Schistosoma</taxon>
    </lineage>
</organism>
<comment type="caution">
    <text evidence="2">The sequence shown here is derived from an EMBL/GenBank/DDBJ whole genome shotgun (WGS) entry which is preliminary data.</text>
</comment>
<name>A0AAE1ZHN1_SCHME</name>
<protein>
    <submittedName>
        <fullName evidence="2">Uncharacterized protein</fullName>
    </submittedName>
</protein>
<keyword evidence="3" id="KW-1185">Reference proteome</keyword>
<dbReference type="PANTHER" id="PTHR14485:SF2">
    <property type="entry name" value="FUNGAL STAND N-TERMINAL GOODBYE DOMAIN-CONTAINING PROTEIN"/>
    <property type="match status" value="1"/>
</dbReference>
<proteinExistence type="predicted"/>
<keyword evidence="1" id="KW-0175">Coiled coil</keyword>
<gene>
    <name evidence="2" type="ORF">MN116_002780</name>
</gene>
<dbReference type="InterPro" id="IPR042621">
    <property type="entry name" value="TTC23/TTC23L"/>
</dbReference>
<evidence type="ECO:0000313" key="2">
    <source>
        <dbReference type="EMBL" id="KAK4473407.1"/>
    </source>
</evidence>
<reference evidence="2" key="1">
    <citation type="submission" date="2022-04" db="EMBL/GenBank/DDBJ databases">
        <authorList>
            <person name="Xu L."/>
            <person name="Lv Z."/>
        </authorList>
    </citation>
    <scope>NUCLEOTIDE SEQUENCE</scope>
    <source>
        <strain evidence="2">LV_2022a</strain>
    </source>
</reference>
<reference evidence="2" key="2">
    <citation type="journal article" date="2023" name="Infect Dis Poverty">
        <title>Chromosome-scale genome of the human blood fluke Schistosoma mekongi and its implications for public health.</title>
        <authorList>
            <person name="Zhou M."/>
            <person name="Xu L."/>
            <person name="Xu D."/>
            <person name="Chen W."/>
            <person name="Khan J."/>
            <person name="Hu Y."/>
            <person name="Huang H."/>
            <person name="Wei H."/>
            <person name="Zhang Y."/>
            <person name="Chusongsang P."/>
            <person name="Tanasarnprasert K."/>
            <person name="Hu X."/>
            <person name="Limpanont Y."/>
            <person name="Lv Z."/>
        </authorList>
    </citation>
    <scope>NUCLEOTIDE SEQUENCE</scope>
    <source>
        <strain evidence="2">LV_2022a</strain>
    </source>
</reference>
<evidence type="ECO:0000256" key="1">
    <source>
        <dbReference type="SAM" id="Coils"/>
    </source>
</evidence>
<dbReference type="Gene3D" id="1.25.40.10">
    <property type="entry name" value="Tetratricopeptide repeat domain"/>
    <property type="match status" value="2"/>
</dbReference>
<sequence>MMKKEVSQFQTPDEQLTRNENMINEYALNYSENNDSIFKMLCECIAYSRMLYEVKDWHHAQYQCCLGYFYITFRGENHALQAESHAENSLMLYSYYLNFINQQINQQNFDSSNNLIIPCMMLLNYYTLSKSKLILKKNKEAFNLIKQTENLLNKVEELLNLIQNSKIISPNSYDHNDNLEELKKNLNDYYQQLNHCTLLRLDRNFYPNLKILKLQIYCLYGKIAFEYKKYIVSFDQYIKALRLIEEIYGSESKETITIYHALGHIEEYKNTTNDMNRSTEYFKKAYEISNKIYNEKRSFNSLVDLARSVYQLCTTCMKYNLNLENTEHHLDVILQILNTCNEQYAQNSNEYQIDKKSIESNDLMKVTNSSSDNDNYNNKRSTDQCFISSHEYSNEYFVNLTCSLRSLLVKIYIKSNRHQEALKLLQWNLNLQEDTYGIYNIRVIKTRKLILSINMVQENFIEAVNEAEICLDLERFTFGTNSKQVKKTQEILEVLSSYKKSGNGVNSLH</sequence>
<dbReference type="InterPro" id="IPR011990">
    <property type="entry name" value="TPR-like_helical_dom_sf"/>
</dbReference>
<dbReference type="EMBL" id="JALJAT010000002">
    <property type="protein sequence ID" value="KAK4473407.1"/>
    <property type="molecule type" value="Genomic_DNA"/>
</dbReference>
<dbReference type="PANTHER" id="PTHR14485">
    <property type="entry name" value="TETRATRICOPEPTIDE REPEAT PROTEIN 23"/>
    <property type="match status" value="1"/>
</dbReference>
<evidence type="ECO:0000313" key="3">
    <source>
        <dbReference type="Proteomes" id="UP001292079"/>
    </source>
</evidence>